<evidence type="ECO:0000313" key="4">
    <source>
        <dbReference type="Proteomes" id="UP000239494"/>
    </source>
</evidence>
<feature type="compositionally biased region" description="Gly residues" evidence="1">
    <location>
        <begin position="100"/>
        <end position="111"/>
    </location>
</feature>
<dbReference type="EMBL" id="PVTF01000022">
    <property type="protein sequence ID" value="PRY31690.1"/>
    <property type="molecule type" value="Genomic_DNA"/>
</dbReference>
<feature type="region of interest" description="Disordered" evidence="1">
    <location>
        <begin position="1"/>
        <end position="23"/>
    </location>
</feature>
<sequence>MNDKGDDVSQPTDPERVLAQPLPDADLDAELAAKPKAGVSKVTLGLGIGVLVLAAFGGGVWTHSAFGSTTSASAPAAGRAGGGGFRGGTDGGTPPSGVPGNRGNGTGFGRGTVGTVDHVDGTTVYVKTQDGKVVKVSTSDSTKVELSKQGAVADLAAGNQVVVVGQAGDDGTVAAQTVTQRPTTG</sequence>
<evidence type="ECO:0000313" key="3">
    <source>
        <dbReference type="EMBL" id="PRY31690.1"/>
    </source>
</evidence>
<reference evidence="3 4" key="1">
    <citation type="submission" date="2018-03" db="EMBL/GenBank/DDBJ databases">
        <title>Genomic Encyclopedia of Archaeal and Bacterial Type Strains, Phase II (KMG-II): from individual species to whole genera.</title>
        <authorList>
            <person name="Goeker M."/>
        </authorList>
    </citation>
    <scope>NUCLEOTIDE SEQUENCE [LARGE SCALE GENOMIC DNA]</scope>
    <source>
        <strain evidence="3 4">DSM 44720</strain>
    </source>
</reference>
<keyword evidence="2" id="KW-0812">Transmembrane</keyword>
<comment type="caution">
    <text evidence="3">The sequence shown here is derived from an EMBL/GenBank/DDBJ whole genome shotgun (WGS) entry which is preliminary data.</text>
</comment>
<proteinExistence type="predicted"/>
<organism evidence="3 4">
    <name type="scientific">Umezawaea tangerina</name>
    <dbReference type="NCBI Taxonomy" id="84725"/>
    <lineage>
        <taxon>Bacteria</taxon>
        <taxon>Bacillati</taxon>
        <taxon>Actinomycetota</taxon>
        <taxon>Actinomycetes</taxon>
        <taxon>Pseudonocardiales</taxon>
        <taxon>Pseudonocardiaceae</taxon>
        <taxon>Umezawaea</taxon>
    </lineage>
</organism>
<evidence type="ECO:0000256" key="1">
    <source>
        <dbReference type="SAM" id="MobiDB-lite"/>
    </source>
</evidence>
<gene>
    <name evidence="3" type="ORF">CLV43_12296</name>
</gene>
<keyword evidence="2" id="KW-0472">Membrane</keyword>
<keyword evidence="2" id="KW-1133">Transmembrane helix</keyword>
<evidence type="ECO:0000256" key="2">
    <source>
        <dbReference type="SAM" id="Phobius"/>
    </source>
</evidence>
<feature type="region of interest" description="Disordered" evidence="1">
    <location>
        <begin position="70"/>
        <end position="111"/>
    </location>
</feature>
<name>A0A2T0SE60_9PSEU</name>
<dbReference type="Proteomes" id="UP000239494">
    <property type="component" value="Unassembled WGS sequence"/>
</dbReference>
<dbReference type="AlphaFoldDB" id="A0A2T0SE60"/>
<feature type="compositionally biased region" description="Gly residues" evidence="1">
    <location>
        <begin position="79"/>
        <end position="91"/>
    </location>
</feature>
<keyword evidence="4" id="KW-1185">Reference proteome</keyword>
<evidence type="ECO:0008006" key="5">
    <source>
        <dbReference type="Google" id="ProtNLM"/>
    </source>
</evidence>
<accession>A0A2T0SE60</accession>
<protein>
    <recommendedName>
        <fullName evidence="5">DUF5666 domain-containing protein</fullName>
    </recommendedName>
</protein>
<feature type="transmembrane region" description="Helical" evidence="2">
    <location>
        <begin position="42"/>
        <end position="61"/>
    </location>
</feature>